<proteinExistence type="predicted"/>
<evidence type="ECO:0000313" key="4">
    <source>
        <dbReference type="Proteomes" id="UP000663760"/>
    </source>
</evidence>
<keyword evidence="2" id="KW-0012">Acyltransferase</keyword>
<gene>
    <name evidence="3" type="ORF">SI8410_09012518</name>
</gene>
<accession>A0A7I8KVK9</accession>
<dbReference type="InterPro" id="IPR023213">
    <property type="entry name" value="CAT-like_dom_sf"/>
</dbReference>
<dbReference type="InterPro" id="IPR051504">
    <property type="entry name" value="Plant_metabolite_acyltrans"/>
</dbReference>
<dbReference type="OrthoDB" id="683650at2759"/>
<dbReference type="Gene3D" id="3.30.559.10">
    <property type="entry name" value="Chloramphenicol acetyltransferase-like domain"/>
    <property type="match status" value="2"/>
</dbReference>
<protein>
    <submittedName>
        <fullName evidence="3">Uncharacterized protein</fullName>
    </submittedName>
</protein>
<dbReference type="EMBL" id="LR746272">
    <property type="protein sequence ID" value="CAA7401840.1"/>
    <property type="molecule type" value="Genomic_DNA"/>
</dbReference>
<keyword evidence="1" id="KW-0808">Transferase</keyword>
<dbReference type="Proteomes" id="UP000663760">
    <property type="component" value="Chromosome 9"/>
</dbReference>
<organism evidence="3 4">
    <name type="scientific">Spirodela intermedia</name>
    <name type="common">Intermediate duckweed</name>
    <dbReference type="NCBI Taxonomy" id="51605"/>
    <lineage>
        <taxon>Eukaryota</taxon>
        <taxon>Viridiplantae</taxon>
        <taxon>Streptophyta</taxon>
        <taxon>Embryophyta</taxon>
        <taxon>Tracheophyta</taxon>
        <taxon>Spermatophyta</taxon>
        <taxon>Magnoliopsida</taxon>
        <taxon>Liliopsida</taxon>
        <taxon>Araceae</taxon>
        <taxon>Lemnoideae</taxon>
        <taxon>Spirodela</taxon>
    </lineage>
</organism>
<name>A0A7I8KVK9_SPIIN</name>
<dbReference type="GO" id="GO:0016747">
    <property type="term" value="F:acyltransferase activity, transferring groups other than amino-acyl groups"/>
    <property type="evidence" value="ECO:0007669"/>
    <property type="project" value="UniProtKB-ARBA"/>
</dbReference>
<dbReference type="SUPFAM" id="SSF52777">
    <property type="entry name" value="CoA-dependent acyltransferases"/>
    <property type="match status" value="1"/>
</dbReference>
<sequence>MGEVRVLNVTRVSLSPLEGPCPEPVKLSFFDAKWIRFPPLQRVLLFSTDRPIPSLVEELRESLSRTLSRYYALAGKFTAVDGTGDLMISFSGDGGDGVDFLWAEAEGIDFQRLTDMQHYDEEAFLSLVPVLEASQLPAPVFSVQVTGFPGRGVVIGFSMHHMAADGKAIWQFVDAWAAECRISSGGGASSLPQPLHDRSVISHPRAEEIARSIVRTVAPNLPSLSDSLMKFYDPRKLSRRTFIVKMESIASLKDRGTATHRPSAFAALAAHIWLSIVRAKGIPPDDLICPFLFEADCRRRLDPPVEDRYFGNCVKPCLAVAKASELLAGDDEGIKAACAAVLRAVQEATREPLSDIERWTTKSVLTGFPIERLANVSGSPRFRVYDADFGWGGPRRVEMVSMNGNGEVALLAARDEEGSVQLSVSISRLCMDAFASSFVDGLQA</sequence>
<evidence type="ECO:0000256" key="2">
    <source>
        <dbReference type="ARBA" id="ARBA00023315"/>
    </source>
</evidence>
<reference evidence="3" key="1">
    <citation type="submission" date="2020-02" db="EMBL/GenBank/DDBJ databases">
        <authorList>
            <person name="Scholz U."/>
            <person name="Mascher M."/>
            <person name="Fiebig A."/>
        </authorList>
    </citation>
    <scope>NUCLEOTIDE SEQUENCE</scope>
</reference>
<evidence type="ECO:0000313" key="3">
    <source>
        <dbReference type="EMBL" id="CAA7401840.1"/>
    </source>
</evidence>
<dbReference type="PANTHER" id="PTHR31625">
    <property type="match status" value="1"/>
</dbReference>
<evidence type="ECO:0000256" key="1">
    <source>
        <dbReference type="ARBA" id="ARBA00022679"/>
    </source>
</evidence>
<dbReference type="Pfam" id="PF02458">
    <property type="entry name" value="Transferase"/>
    <property type="match status" value="1"/>
</dbReference>
<keyword evidence="4" id="KW-1185">Reference proteome</keyword>
<dbReference type="AlphaFoldDB" id="A0A7I8KVK9"/>